<evidence type="ECO:0000256" key="2">
    <source>
        <dbReference type="ARBA" id="ARBA00023125"/>
    </source>
</evidence>
<evidence type="ECO:0000313" key="6">
    <source>
        <dbReference type="Proteomes" id="UP001596119"/>
    </source>
</evidence>
<dbReference type="InterPro" id="IPR036390">
    <property type="entry name" value="WH_DNA-bd_sf"/>
</dbReference>
<keyword evidence="6" id="KW-1185">Reference proteome</keyword>
<keyword evidence="1" id="KW-0805">Transcription regulation</keyword>
<accession>A0ABW1I0M3</accession>
<dbReference type="SUPFAM" id="SSF46785">
    <property type="entry name" value="Winged helix' DNA-binding domain"/>
    <property type="match status" value="1"/>
</dbReference>
<protein>
    <submittedName>
        <fullName evidence="5">FadR/GntR family transcriptional regulator</fullName>
    </submittedName>
</protein>
<keyword evidence="2" id="KW-0238">DNA-binding</keyword>
<gene>
    <name evidence="5" type="ORF">ACFQH9_03020</name>
</gene>
<dbReference type="SUPFAM" id="SSF48008">
    <property type="entry name" value="GntR ligand-binding domain-like"/>
    <property type="match status" value="1"/>
</dbReference>
<dbReference type="PRINTS" id="PR00035">
    <property type="entry name" value="HTHGNTR"/>
</dbReference>
<dbReference type="InterPro" id="IPR000524">
    <property type="entry name" value="Tscrpt_reg_HTH_GntR"/>
</dbReference>
<comment type="caution">
    <text evidence="5">The sequence shown here is derived from an EMBL/GenBank/DDBJ whole genome shotgun (WGS) entry which is preliminary data.</text>
</comment>
<evidence type="ECO:0000259" key="4">
    <source>
        <dbReference type="PROSITE" id="PS50949"/>
    </source>
</evidence>
<feature type="domain" description="HTH gntR-type" evidence="4">
    <location>
        <begin position="9"/>
        <end position="77"/>
    </location>
</feature>
<dbReference type="InterPro" id="IPR036388">
    <property type="entry name" value="WH-like_DNA-bd_sf"/>
</dbReference>
<dbReference type="InterPro" id="IPR011711">
    <property type="entry name" value="GntR_C"/>
</dbReference>
<dbReference type="SMART" id="SM00895">
    <property type="entry name" value="FCD"/>
    <property type="match status" value="1"/>
</dbReference>
<dbReference type="PROSITE" id="PS50949">
    <property type="entry name" value="HTH_GNTR"/>
    <property type="match status" value="1"/>
</dbReference>
<dbReference type="RefSeq" id="WP_379563923.1">
    <property type="nucleotide sequence ID" value="NZ_JBHSQK010000007.1"/>
</dbReference>
<dbReference type="PANTHER" id="PTHR43537:SF47">
    <property type="entry name" value="REGULATORY PROTEIN GNTR HTH"/>
    <property type="match status" value="1"/>
</dbReference>
<name>A0ABW1I0M3_9PSEU</name>
<reference evidence="6" key="1">
    <citation type="journal article" date="2019" name="Int. J. Syst. Evol. Microbiol.">
        <title>The Global Catalogue of Microorganisms (GCM) 10K type strain sequencing project: providing services to taxonomists for standard genome sequencing and annotation.</title>
        <authorList>
            <consortium name="The Broad Institute Genomics Platform"/>
            <consortium name="The Broad Institute Genome Sequencing Center for Infectious Disease"/>
            <person name="Wu L."/>
            <person name="Ma J."/>
        </authorList>
    </citation>
    <scope>NUCLEOTIDE SEQUENCE [LARGE SCALE GENOMIC DNA]</scope>
    <source>
        <strain evidence="6">CGMCC 4.7397</strain>
    </source>
</reference>
<dbReference type="InterPro" id="IPR008920">
    <property type="entry name" value="TF_FadR/GntR_C"/>
</dbReference>
<keyword evidence="3" id="KW-0804">Transcription</keyword>
<evidence type="ECO:0000313" key="5">
    <source>
        <dbReference type="EMBL" id="MFC5947247.1"/>
    </source>
</evidence>
<dbReference type="Gene3D" id="1.10.10.10">
    <property type="entry name" value="Winged helix-like DNA-binding domain superfamily/Winged helix DNA-binding domain"/>
    <property type="match status" value="1"/>
</dbReference>
<dbReference type="SMART" id="SM00345">
    <property type="entry name" value="HTH_GNTR"/>
    <property type="match status" value="1"/>
</dbReference>
<evidence type="ECO:0000256" key="1">
    <source>
        <dbReference type="ARBA" id="ARBA00023015"/>
    </source>
</evidence>
<evidence type="ECO:0000256" key="3">
    <source>
        <dbReference type="ARBA" id="ARBA00023163"/>
    </source>
</evidence>
<dbReference type="Pfam" id="PF07729">
    <property type="entry name" value="FCD"/>
    <property type="match status" value="1"/>
</dbReference>
<proteinExistence type="predicted"/>
<dbReference type="CDD" id="cd07377">
    <property type="entry name" value="WHTH_GntR"/>
    <property type="match status" value="1"/>
</dbReference>
<dbReference type="Proteomes" id="UP001596119">
    <property type="component" value="Unassembled WGS sequence"/>
</dbReference>
<sequence length="231" mass="24113">MPLATTRRAGLVDQVIEQVRAAVAAGEWPVGTRIPPEGELAVTLGVGRNTVREAVRALAHAGLLEVRQGDGTFVRATSEISGAIRRLAGPELREVLQVRRLLEAEGARLAATHRTAEDLAELDEAMAACEQAEQAADLAAFVRADLAFHQLVLRCAHNGVLAELYRGLTEVVHASVATTVAGGRCESHTGLLAAIRAGEAAAAAAEAEDFLDSLLREHATAGPRGAGATTP</sequence>
<dbReference type="Gene3D" id="1.20.120.530">
    <property type="entry name" value="GntR ligand-binding domain-like"/>
    <property type="match status" value="1"/>
</dbReference>
<dbReference type="Pfam" id="PF00392">
    <property type="entry name" value="GntR"/>
    <property type="match status" value="1"/>
</dbReference>
<dbReference type="PANTHER" id="PTHR43537">
    <property type="entry name" value="TRANSCRIPTIONAL REGULATOR, GNTR FAMILY"/>
    <property type="match status" value="1"/>
</dbReference>
<organism evidence="5 6">
    <name type="scientific">Pseudonocardia lutea</name>
    <dbReference type="NCBI Taxonomy" id="2172015"/>
    <lineage>
        <taxon>Bacteria</taxon>
        <taxon>Bacillati</taxon>
        <taxon>Actinomycetota</taxon>
        <taxon>Actinomycetes</taxon>
        <taxon>Pseudonocardiales</taxon>
        <taxon>Pseudonocardiaceae</taxon>
        <taxon>Pseudonocardia</taxon>
    </lineage>
</organism>
<dbReference type="EMBL" id="JBHSQK010000007">
    <property type="protein sequence ID" value="MFC5947247.1"/>
    <property type="molecule type" value="Genomic_DNA"/>
</dbReference>